<comment type="caution">
    <text evidence="1">The sequence shown here is derived from an EMBL/GenBank/DDBJ whole genome shotgun (WGS) entry which is preliminary data.</text>
</comment>
<organism evidence="1 2">
    <name type="scientific">Pseudocercospora eumusae</name>
    <dbReference type="NCBI Taxonomy" id="321146"/>
    <lineage>
        <taxon>Eukaryota</taxon>
        <taxon>Fungi</taxon>
        <taxon>Dikarya</taxon>
        <taxon>Ascomycota</taxon>
        <taxon>Pezizomycotina</taxon>
        <taxon>Dothideomycetes</taxon>
        <taxon>Dothideomycetidae</taxon>
        <taxon>Mycosphaerellales</taxon>
        <taxon>Mycosphaerellaceae</taxon>
        <taxon>Pseudocercospora</taxon>
    </lineage>
</organism>
<name>A0A139H617_9PEZI</name>
<dbReference type="EMBL" id="LFZN01000129">
    <property type="protein sequence ID" value="KXS97920.1"/>
    <property type="molecule type" value="Genomic_DNA"/>
</dbReference>
<accession>A0A139H617</accession>
<reference evidence="1 2" key="1">
    <citation type="submission" date="2015-07" db="EMBL/GenBank/DDBJ databases">
        <title>Comparative genomics of the Sigatoka disease complex on banana suggests a link between parallel evolutionary changes in Pseudocercospora fijiensis and Pseudocercospora eumusae and increased virulence on the banana host.</title>
        <authorList>
            <person name="Chang T.-C."/>
            <person name="Salvucci A."/>
            <person name="Crous P.W."/>
            <person name="Stergiopoulos I."/>
        </authorList>
    </citation>
    <scope>NUCLEOTIDE SEQUENCE [LARGE SCALE GENOMIC DNA]</scope>
    <source>
        <strain evidence="1 2">CBS 114824</strain>
    </source>
</reference>
<evidence type="ECO:0000313" key="2">
    <source>
        <dbReference type="Proteomes" id="UP000070133"/>
    </source>
</evidence>
<sequence>MPRAHPLPMNASCVGGMSTHRCNALKIKVGLCTTALAKRALPRITQRRNLENAWRTTMAH</sequence>
<dbReference type="AlphaFoldDB" id="A0A139H617"/>
<proteinExistence type="predicted"/>
<keyword evidence="2" id="KW-1185">Reference proteome</keyword>
<protein>
    <submittedName>
        <fullName evidence="1">Uncharacterized protein</fullName>
    </submittedName>
</protein>
<gene>
    <name evidence="1" type="ORF">AC578_4388</name>
</gene>
<dbReference type="Proteomes" id="UP000070133">
    <property type="component" value="Unassembled WGS sequence"/>
</dbReference>
<evidence type="ECO:0000313" key="1">
    <source>
        <dbReference type="EMBL" id="KXS97920.1"/>
    </source>
</evidence>